<dbReference type="InterPro" id="IPR015943">
    <property type="entry name" value="WD40/YVTN_repeat-like_dom_sf"/>
</dbReference>
<dbReference type="Gene3D" id="2.130.10.10">
    <property type="entry name" value="YVTN repeat-like/Quinoprotein amine dehydrogenase"/>
    <property type="match status" value="1"/>
</dbReference>
<dbReference type="AlphaFoldDB" id="A0A165XCQ2"/>
<gene>
    <name evidence="1" type="ORF">SISSUDRAFT_1095777</name>
</gene>
<name>A0A165XCQ2_9AGAM</name>
<feature type="non-terminal residue" evidence="1">
    <location>
        <position position="348"/>
    </location>
</feature>
<protein>
    <recommendedName>
        <fullName evidence="3">WD40 repeat-like protein</fullName>
    </recommendedName>
</protein>
<dbReference type="InterPro" id="IPR036322">
    <property type="entry name" value="WD40_repeat_dom_sf"/>
</dbReference>
<proteinExistence type="predicted"/>
<reference evidence="1 2" key="1">
    <citation type="journal article" date="2016" name="Mol. Biol. Evol.">
        <title>Comparative Genomics of Early-Diverging Mushroom-Forming Fungi Provides Insights into the Origins of Lignocellulose Decay Capabilities.</title>
        <authorList>
            <person name="Nagy L.G."/>
            <person name="Riley R."/>
            <person name="Tritt A."/>
            <person name="Adam C."/>
            <person name="Daum C."/>
            <person name="Floudas D."/>
            <person name="Sun H."/>
            <person name="Yadav J.S."/>
            <person name="Pangilinan J."/>
            <person name="Larsson K.H."/>
            <person name="Matsuura K."/>
            <person name="Barry K."/>
            <person name="Labutti K."/>
            <person name="Kuo R."/>
            <person name="Ohm R.A."/>
            <person name="Bhattacharya S.S."/>
            <person name="Shirouzu T."/>
            <person name="Yoshinaga Y."/>
            <person name="Martin F.M."/>
            <person name="Grigoriev I.V."/>
            <person name="Hibbett D.S."/>
        </authorList>
    </citation>
    <scope>NUCLEOTIDE SEQUENCE [LARGE SCALE GENOMIC DNA]</scope>
    <source>
        <strain evidence="1 2">HHB10207 ss-3</strain>
    </source>
</reference>
<dbReference type="SUPFAM" id="SSF50978">
    <property type="entry name" value="WD40 repeat-like"/>
    <property type="match status" value="1"/>
</dbReference>
<dbReference type="Proteomes" id="UP000076798">
    <property type="component" value="Unassembled WGS sequence"/>
</dbReference>
<organism evidence="1 2">
    <name type="scientific">Sistotremastrum suecicum HHB10207 ss-3</name>
    <dbReference type="NCBI Taxonomy" id="1314776"/>
    <lineage>
        <taxon>Eukaryota</taxon>
        <taxon>Fungi</taxon>
        <taxon>Dikarya</taxon>
        <taxon>Basidiomycota</taxon>
        <taxon>Agaricomycotina</taxon>
        <taxon>Agaricomycetes</taxon>
        <taxon>Sistotremastrales</taxon>
        <taxon>Sistotremastraceae</taxon>
        <taxon>Sistotremastrum</taxon>
    </lineage>
</organism>
<keyword evidence="2" id="KW-1185">Reference proteome</keyword>
<accession>A0A165XCQ2</accession>
<sequence>MDRRVRTSASPAAQNTSSTLGFRTSRILPQNADVGSVSLSPDGRLFAICDNDQDSEGFLDVYSLDTGRHLLDVSTTLRPLDFAGVQHYCWAQPYVHPFNIALVCVYHGGEIQSVEYRGDRSDGAWWTAADPIQAHSTDVASMCIDRTNNYVCTVAEDAMRLWQFDDNWTLKLVAMEKHDFDRNGRLLEGAFFCGSLLYLPIGPRLIRCWETRERVFDHRRDISILYDIAGTFVSPDEKWMIALHPGGGGHLCSTPDLEDCKIVLGQSEEVRSVGFLEGSRAFIFGDTSGFIRIRSWETSQTLGSLPHHTRNAVAGSLDCRTIDGITIIASGTSRSTFFDEATVKIWTN</sequence>
<dbReference type="EMBL" id="KV428393">
    <property type="protein sequence ID" value="KZT32064.1"/>
    <property type="molecule type" value="Genomic_DNA"/>
</dbReference>
<evidence type="ECO:0000313" key="1">
    <source>
        <dbReference type="EMBL" id="KZT32064.1"/>
    </source>
</evidence>
<evidence type="ECO:0008006" key="3">
    <source>
        <dbReference type="Google" id="ProtNLM"/>
    </source>
</evidence>
<evidence type="ECO:0000313" key="2">
    <source>
        <dbReference type="Proteomes" id="UP000076798"/>
    </source>
</evidence>